<evidence type="ECO:0000256" key="2">
    <source>
        <dbReference type="ARBA" id="ARBA00022692"/>
    </source>
</evidence>
<dbReference type="Pfam" id="PF14921">
    <property type="entry name" value="APCDDC"/>
    <property type="match status" value="2"/>
</dbReference>
<dbReference type="EMBL" id="GFAA01002892">
    <property type="protein sequence ID" value="JAU00543.1"/>
    <property type="molecule type" value="mRNA"/>
</dbReference>
<keyword evidence="3" id="KW-0732">Signal</keyword>
<dbReference type="GO" id="GO:0017147">
    <property type="term" value="F:Wnt-protein binding"/>
    <property type="evidence" value="ECO:0007669"/>
    <property type="project" value="InterPro"/>
</dbReference>
<name>A0A1E1XMH4_AMBSC</name>
<reference evidence="7" key="2">
    <citation type="journal article" date="2017" name="Front. Cell. Infect. Microbiol.">
        <title>Analysis of the Salivary Gland Transcriptome of Unfed and Partially Fed Amblyomma sculptum Ticks and Descriptive Proteome of the Saliva.</title>
        <authorList>
            <person name="Esteves E."/>
            <person name="Maruyama S.R."/>
            <person name="Kawahara R."/>
            <person name="Fujita A."/>
            <person name="Martins L.A."/>
            <person name="Righi A.A."/>
            <person name="Costa F.B."/>
            <person name="Palmisano G."/>
            <person name="Labruna M.B."/>
            <person name="Sa-Nunes A."/>
            <person name="Ribeiro J.M.C."/>
            <person name="Fogaca A.C."/>
        </authorList>
    </citation>
    <scope>NUCLEOTIDE SEQUENCE</scope>
</reference>
<feature type="domain" description="APCDD1" evidence="6">
    <location>
        <begin position="223"/>
        <end position="380"/>
    </location>
</feature>
<dbReference type="SMART" id="SM01352">
    <property type="entry name" value="APCDDC"/>
    <property type="match status" value="2"/>
</dbReference>
<keyword evidence="2" id="KW-0812">Transmembrane</keyword>
<feature type="non-terminal residue" evidence="7">
    <location>
        <position position="1"/>
    </location>
</feature>
<reference evidence="7" key="1">
    <citation type="submission" date="2016-09" db="EMBL/GenBank/DDBJ databases">
        <authorList>
            <person name="Capua I."/>
            <person name="De Benedictis P."/>
            <person name="Joannis T."/>
            <person name="Lombin L.H."/>
            <person name="Cattoli G."/>
        </authorList>
    </citation>
    <scope>NUCLEOTIDE SEQUENCE</scope>
</reference>
<dbReference type="PANTHER" id="PTHR31021">
    <property type="entry name" value="ADENOMATOSIS POLYPOSIS COLI DOWN-REGULATED 1"/>
    <property type="match status" value="1"/>
</dbReference>
<feature type="non-terminal residue" evidence="7">
    <location>
        <position position="380"/>
    </location>
</feature>
<evidence type="ECO:0000259" key="6">
    <source>
        <dbReference type="SMART" id="SM01352"/>
    </source>
</evidence>
<dbReference type="GO" id="GO:0030178">
    <property type="term" value="P:negative regulation of Wnt signaling pathway"/>
    <property type="evidence" value="ECO:0007669"/>
    <property type="project" value="InterPro"/>
</dbReference>
<dbReference type="AlphaFoldDB" id="A0A1E1XMH4"/>
<dbReference type="InterPro" id="IPR042425">
    <property type="entry name" value="APCDD1"/>
</dbReference>
<keyword evidence="5" id="KW-0325">Glycoprotein</keyword>
<protein>
    <recommendedName>
        <fullName evidence="6">APCDD1 domain-containing protein</fullName>
    </recommendedName>
</protein>
<evidence type="ECO:0000256" key="4">
    <source>
        <dbReference type="ARBA" id="ARBA00023136"/>
    </source>
</evidence>
<sequence>PDLSGTWVSQRCEVRSGPEFILRKYHFFDDSKFHMVQFFYLDSSCTVPAYALDGWGRLELSSLSWVVPGATEAEASLSHLNVIAYTAEVADRLSRAVNRSCPGEVKRPWETYLKYRLVSFVEGRTADKPLIEDFVCTGGLQFTLNELQLIRIVHQGPLPNRRQSDAPAAELYLGDIHSDVRKRLSYRPTSYQPPLLEASAAGCHVCHLVAKGAELSPPQLPPKPKLPVHLNGEWLSLRCEVQPLGLFLARRLLFQPGNGSWSGWFQYYRDPNCKQRWFLLSRQGTYELAGPSQRLRGATKVNLRTLAAQISPQHRGIVTNLNSAAEDGRCGSRWALRRTQDVTATGGCRLLGVSVPSTAYEVAHNELDVYGNALLFLGHA</sequence>
<proteinExistence type="evidence at transcript level"/>
<dbReference type="InterPro" id="IPR029405">
    <property type="entry name" value="APCDD1_dom"/>
</dbReference>
<accession>A0A1E1XMH4</accession>
<evidence type="ECO:0000256" key="5">
    <source>
        <dbReference type="ARBA" id="ARBA00023180"/>
    </source>
</evidence>
<dbReference type="GO" id="GO:0005886">
    <property type="term" value="C:plasma membrane"/>
    <property type="evidence" value="ECO:0007669"/>
    <property type="project" value="InterPro"/>
</dbReference>
<evidence type="ECO:0000256" key="1">
    <source>
        <dbReference type="ARBA" id="ARBA00004167"/>
    </source>
</evidence>
<keyword evidence="4" id="KW-0472">Membrane</keyword>
<dbReference type="PANTHER" id="PTHR31021:SF1">
    <property type="entry name" value="CHROMOSOME UNDETERMINED SCAFFOLD_56, WHOLE GENOME SHOTGUN SEQUENCE"/>
    <property type="match status" value="1"/>
</dbReference>
<evidence type="ECO:0000313" key="7">
    <source>
        <dbReference type="EMBL" id="JAU00543.1"/>
    </source>
</evidence>
<evidence type="ECO:0000256" key="3">
    <source>
        <dbReference type="ARBA" id="ARBA00022729"/>
    </source>
</evidence>
<comment type="subcellular location">
    <subcellularLocation>
        <location evidence="1">Membrane</location>
        <topology evidence="1">Single-pass membrane protein</topology>
    </subcellularLocation>
</comment>
<feature type="domain" description="APCDD1" evidence="6">
    <location>
        <begin position="1"/>
        <end position="222"/>
    </location>
</feature>
<organism evidence="7">
    <name type="scientific">Amblyomma sculptum</name>
    <name type="common">Tick</name>
    <dbReference type="NCBI Taxonomy" id="1581419"/>
    <lineage>
        <taxon>Eukaryota</taxon>
        <taxon>Metazoa</taxon>
        <taxon>Ecdysozoa</taxon>
        <taxon>Arthropoda</taxon>
        <taxon>Chelicerata</taxon>
        <taxon>Arachnida</taxon>
        <taxon>Acari</taxon>
        <taxon>Parasitiformes</taxon>
        <taxon>Ixodida</taxon>
        <taxon>Ixodoidea</taxon>
        <taxon>Ixodidae</taxon>
        <taxon>Amblyomminae</taxon>
        <taxon>Amblyomma</taxon>
    </lineage>
</organism>